<keyword evidence="3" id="KW-1185">Reference proteome</keyword>
<sequence length="175" mass="20311">MGKDPSTAAKLEDEDWGLGDDAYVAIFDVYHQLHCLNTLRRIAYSDYYNSSKAGEHHHTQKGEMYEVHINHCVDMLMQTLQCSGNMNLITLHWVAEQAYPFPDMSVNKQCVNFEKLTSWRKENTIDLDEYVEKMQKKEGKVKEIPAPDDYYKYFMPEKVNPNHLNGANPGNDFNL</sequence>
<gene>
    <name evidence="2" type="ORF">BKA67DRAFT_589659</name>
</gene>
<dbReference type="GeneID" id="70133388"/>
<dbReference type="OrthoDB" id="3687641at2759"/>
<dbReference type="Pfam" id="PF11807">
    <property type="entry name" value="UstYa"/>
    <property type="match status" value="1"/>
</dbReference>
<dbReference type="AlphaFoldDB" id="A0A9P8UWU5"/>
<organism evidence="2 3">
    <name type="scientific">Truncatella angustata</name>
    <dbReference type="NCBI Taxonomy" id="152316"/>
    <lineage>
        <taxon>Eukaryota</taxon>
        <taxon>Fungi</taxon>
        <taxon>Dikarya</taxon>
        <taxon>Ascomycota</taxon>
        <taxon>Pezizomycotina</taxon>
        <taxon>Sordariomycetes</taxon>
        <taxon>Xylariomycetidae</taxon>
        <taxon>Amphisphaeriales</taxon>
        <taxon>Sporocadaceae</taxon>
        <taxon>Truncatella</taxon>
    </lineage>
</organism>
<dbReference type="PANTHER" id="PTHR33365">
    <property type="entry name" value="YALI0B05434P"/>
    <property type="match status" value="1"/>
</dbReference>
<comment type="caution">
    <text evidence="2">The sequence shown here is derived from an EMBL/GenBank/DDBJ whole genome shotgun (WGS) entry which is preliminary data.</text>
</comment>
<proteinExistence type="inferred from homology"/>
<protein>
    <submittedName>
        <fullName evidence="2">Uncharacterized protein</fullName>
    </submittedName>
</protein>
<dbReference type="InterPro" id="IPR021765">
    <property type="entry name" value="UstYa-like"/>
</dbReference>
<name>A0A9P8UWU5_9PEZI</name>
<accession>A0A9P8UWU5</accession>
<comment type="similarity">
    <text evidence="1">Belongs to the ustYa family.</text>
</comment>
<evidence type="ECO:0000313" key="3">
    <source>
        <dbReference type="Proteomes" id="UP000758603"/>
    </source>
</evidence>
<evidence type="ECO:0000313" key="2">
    <source>
        <dbReference type="EMBL" id="KAH6659863.1"/>
    </source>
</evidence>
<dbReference type="Proteomes" id="UP000758603">
    <property type="component" value="Unassembled WGS sequence"/>
</dbReference>
<dbReference type="EMBL" id="JAGPXC010000001">
    <property type="protein sequence ID" value="KAH6659863.1"/>
    <property type="molecule type" value="Genomic_DNA"/>
</dbReference>
<dbReference type="PANTHER" id="PTHR33365:SF14">
    <property type="entry name" value="TAT PATHWAY SIGNAL SEQUENCE"/>
    <property type="match status" value="1"/>
</dbReference>
<reference evidence="2" key="1">
    <citation type="journal article" date="2021" name="Nat. Commun.">
        <title>Genetic determinants of endophytism in the Arabidopsis root mycobiome.</title>
        <authorList>
            <person name="Mesny F."/>
            <person name="Miyauchi S."/>
            <person name="Thiergart T."/>
            <person name="Pickel B."/>
            <person name="Atanasova L."/>
            <person name="Karlsson M."/>
            <person name="Huettel B."/>
            <person name="Barry K.W."/>
            <person name="Haridas S."/>
            <person name="Chen C."/>
            <person name="Bauer D."/>
            <person name="Andreopoulos W."/>
            <person name="Pangilinan J."/>
            <person name="LaButti K."/>
            <person name="Riley R."/>
            <person name="Lipzen A."/>
            <person name="Clum A."/>
            <person name="Drula E."/>
            <person name="Henrissat B."/>
            <person name="Kohler A."/>
            <person name="Grigoriev I.V."/>
            <person name="Martin F.M."/>
            <person name="Hacquard S."/>
        </authorList>
    </citation>
    <scope>NUCLEOTIDE SEQUENCE</scope>
    <source>
        <strain evidence="2">MPI-SDFR-AT-0073</strain>
    </source>
</reference>
<evidence type="ECO:0000256" key="1">
    <source>
        <dbReference type="ARBA" id="ARBA00035112"/>
    </source>
</evidence>
<dbReference type="GO" id="GO:0043386">
    <property type="term" value="P:mycotoxin biosynthetic process"/>
    <property type="evidence" value="ECO:0007669"/>
    <property type="project" value="InterPro"/>
</dbReference>
<dbReference type="RefSeq" id="XP_045963994.1">
    <property type="nucleotide sequence ID" value="XM_046104497.1"/>
</dbReference>